<reference evidence="6 7" key="1">
    <citation type="journal article" date="2016" name="ISME J.">
        <title>Global occurrence and heterogeneity of the Roseobacter-clade species Ruegeria mobilis.</title>
        <authorList>
            <person name="Sonnenschein E."/>
            <person name="Gram L."/>
        </authorList>
    </citation>
    <scope>NUCLEOTIDE SEQUENCE [LARGE SCALE GENOMIC DNA]</scope>
    <source>
        <strain evidence="6 7">F1926</strain>
        <plasmid evidence="6 7">unnamed1</plasmid>
    </source>
</reference>
<name>A0A1B1A6L2_9RHOB</name>
<dbReference type="Proteomes" id="UP000013243">
    <property type="component" value="Plasmid unnamed1"/>
</dbReference>
<dbReference type="OrthoDB" id="7683681at2"/>
<keyword evidence="6" id="KW-0614">Plasmid</keyword>
<dbReference type="Gene3D" id="1.10.260.40">
    <property type="entry name" value="lambda repressor-like DNA-binding domains"/>
    <property type="match status" value="1"/>
</dbReference>
<evidence type="ECO:0000256" key="3">
    <source>
        <dbReference type="ARBA" id="ARBA00023125"/>
    </source>
</evidence>
<gene>
    <name evidence="6" type="ORF">K529_015645</name>
</gene>
<dbReference type="Pfam" id="PF00532">
    <property type="entry name" value="Peripla_BP_1"/>
    <property type="match status" value="1"/>
</dbReference>
<dbReference type="KEGG" id="rmb:K529_015645"/>
<dbReference type="CDD" id="cd01392">
    <property type="entry name" value="HTH_LacI"/>
    <property type="match status" value="1"/>
</dbReference>
<keyword evidence="2" id="KW-0805">Transcription regulation</keyword>
<dbReference type="InterPro" id="IPR000843">
    <property type="entry name" value="HTH_LacI"/>
</dbReference>
<keyword evidence="4" id="KW-0804">Transcription</keyword>
<dbReference type="SMART" id="SM00354">
    <property type="entry name" value="HTH_LACI"/>
    <property type="match status" value="1"/>
</dbReference>
<geneLocation type="plasmid" evidence="6 7">
    <name>unnamed1</name>
</geneLocation>
<dbReference type="Pfam" id="PF00356">
    <property type="entry name" value="LacI"/>
    <property type="match status" value="1"/>
</dbReference>
<dbReference type="InterPro" id="IPR010982">
    <property type="entry name" value="Lambda_DNA-bd_dom_sf"/>
</dbReference>
<evidence type="ECO:0000256" key="4">
    <source>
        <dbReference type="ARBA" id="ARBA00023163"/>
    </source>
</evidence>
<dbReference type="EMBL" id="CP015231">
    <property type="protein sequence ID" value="ANP42212.1"/>
    <property type="molecule type" value="Genomic_DNA"/>
</dbReference>
<evidence type="ECO:0000256" key="2">
    <source>
        <dbReference type="ARBA" id="ARBA00023015"/>
    </source>
</evidence>
<evidence type="ECO:0000313" key="6">
    <source>
        <dbReference type="EMBL" id="ANP42212.1"/>
    </source>
</evidence>
<accession>A0A1B1A6L2</accession>
<organism evidence="6 7">
    <name type="scientific">Tritonibacter mobilis F1926</name>
    <dbReference type="NCBI Taxonomy" id="1265309"/>
    <lineage>
        <taxon>Bacteria</taxon>
        <taxon>Pseudomonadati</taxon>
        <taxon>Pseudomonadota</taxon>
        <taxon>Alphaproteobacteria</taxon>
        <taxon>Rhodobacterales</taxon>
        <taxon>Paracoccaceae</taxon>
        <taxon>Tritonibacter</taxon>
    </lineage>
</organism>
<dbReference type="GO" id="GO:0003700">
    <property type="term" value="F:DNA-binding transcription factor activity"/>
    <property type="evidence" value="ECO:0007669"/>
    <property type="project" value="TreeGrafter"/>
</dbReference>
<dbReference type="Gene3D" id="3.40.50.2300">
    <property type="match status" value="2"/>
</dbReference>
<keyword evidence="1" id="KW-0678">Repressor</keyword>
<dbReference type="PANTHER" id="PTHR30146">
    <property type="entry name" value="LACI-RELATED TRANSCRIPTIONAL REPRESSOR"/>
    <property type="match status" value="1"/>
</dbReference>
<dbReference type="GO" id="GO:0000976">
    <property type="term" value="F:transcription cis-regulatory region binding"/>
    <property type="evidence" value="ECO:0007669"/>
    <property type="project" value="TreeGrafter"/>
</dbReference>
<dbReference type="AlphaFoldDB" id="A0A1B1A6L2"/>
<evidence type="ECO:0000256" key="1">
    <source>
        <dbReference type="ARBA" id="ARBA00022491"/>
    </source>
</evidence>
<dbReference type="InterPro" id="IPR028082">
    <property type="entry name" value="Peripla_BP_I"/>
</dbReference>
<proteinExistence type="predicted"/>
<protein>
    <submittedName>
        <fullName evidence="6">Catabolite repressor protein</fullName>
    </submittedName>
</protein>
<dbReference type="PROSITE" id="PS50932">
    <property type="entry name" value="HTH_LACI_2"/>
    <property type="match status" value="1"/>
</dbReference>
<feature type="domain" description="HTH lacI-type" evidence="5">
    <location>
        <begin position="9"/>
        <end position="66"/>
    </location>
</feature>
<dbReference type="SUPFAM" id="SSF53822">
    <property type="entry name" value="Periplasmic binding protein-like I"/>
    <property type="match status" value="1"/>
</dbReference>
<sequence length="342" mass="37982">MVMTDTQKKTIYDIAKRAGASPSTVSAALNGTWKKRRIAQATAERIIEIAREHGYSANLQARALRTSRSGLVALLMPEYNRFFSNIAQTFSQEVRARNQCPVIISTGRDPDEERSTVADLTSWSIDAIFFVGTVAPDDLSHQCRAAGIPHVFVDQPCAIAPSVVTDSRTGARILTREIIASMTKRGRSFGDDPRETVYFVGGDRTLPSTKNRVDGFSEEMYAQVGQISAQQILASTYDLEAATRTITELYAQLGGLPAGLFINSDSVFEGTLRFLATLPEHELSACSFGCFDYEPFGQLLRFPVHMMRQRHKMLVQRAFALLENENPPVIEYVQPELYRAAD</sequence>
<dbReference type="PANTHER" id="PTHR30146:SF45">
    <property type="entry name" value="CATABOLITE REPRESSOR_ACTIVATOR"/>
    <property type="match status" value="1"/>
</dbReference>
<dbReference type="SUPFAM" id="SSF47413">
    <property type="entry name" value="lambda repressor-like DNA-binding domains"/>
    <property type="match status" value="1"/>
</dbReference>
<evidence type="ECO:0000313" key="7">
    <source>
        <dbReference type="Proteomes" id="UP000013243"/>
    </source>
</evidence>
<evidence type="ECO:0000259" key="5">
    <source>
        <dbReference type="PROSITE" id="PS50932"/>
    </source>
</evidence>
<dbReference type="InterPro" id="IPR001761">
    <property type="entry name" value="Peripla_BP/Lac1_sug-bd_dom"/>
</dbReference>
<keyword evidence="3" id="KW-0238">DNA-binding</keyword>